<dbReference type="GO" id="GO:0006869">
    <property type="term" value="P:lipid transport"/>
    <property type="evidence" value="ECO:0007669"/>
    <property type="project" value="UniProtKB-KW"/>
</dbReference>
<keyword evidence="5 10" id="KW-0067">ATP-binding</keyword>
<dbReference type="GO" id="GO:0051082">
    <property type="term" value="F:unfolded protein binding"/>
    <property type="evidence" value="ECO:0007669"/>
    <property type="project" value="InterPro"/>
</dbReference>
<dbReference type="GO" id="GO:0016887">
    <property type="term" value="F:ATP hydrolysis activity"/>
    <property type="evidence" value="ECO:0007669"/>
    <property type="project" value="InterPro"/>
</dbReference>
<comment type="similarity">
    <text evidence="2 10">Belongs to the TCP-1 chaperonin family.</text>
</comment>
<dbReference type="GO" id="GO:0008289">
    <property type="term" value="F:lipid binding"/>
    <property type="evidence" value="ECO:0007669"/>
    <property type="project" value="UniProtKB-KW"/>
</dbReference>
<evidence type="ECO:0000256" key="4">
    <source>
        <dbReference type="ARBA" id="ARBA00022741"/>
    </source>
</evidence>
<feature type="domain" description="SMP-LTD" evidence="12">
    <location>
        <begin position="44"/>
        <end position="184"/>
    </location>
</feature>
<reference evidence="13 14" key="1">
    <citation type="submission" date="2020-10" db="EMBL/GenBank/DDBJ databases">
        <title>The Coptis chinensis genome and diversification of protoberbering-type alkaloids.</title>
        <authorList>
            <person name="Wang B."/>
            <person name="Shu S."/>
            <person name="Song C."/>
            <person name="Liu Y."/>
        </authorList>
    </citation>
    <scope>NUCLEOTIDE SEQUENCE [LARGE SCALE GENOMIC DNA]</scope>
    <source>
        <strain evidence="13">HL-2020</strain>
        <tissue evidence="13">Leaf</tissue>
    </source>
</reference>
<dbReference type="InterPro" id="IPR045050">
    <property type="entry name" value="Synaptotagmin_plant"/>
</dbReference>
<keyword evidence="3" id="KW-0813">Transport</keyword>
<keyword evidence="8 11" id="KW-0472">Membrane</keyword>
<dbReference type="Pfam" id="PF00118">
    <property type="entry name" value="Cpn60_TCP1"/>
    <property type="match status" value="1"/>
</dbReference>
<keyword evidence="6" id="KW-0445">Lipid transport</keyword>
<accession>A0A835HJR5</accession>
<dbReference type="InterPro" id="IPR017998">
    <property type="entry name" value="Chaperone_TCP-1"/>
</dbReference>
<dbReference type="PROSITE" id="PS51847">
    <property type="entry name" value="SMP"/>
    <property type="match status" value="1"/>
</dbReference>
<keyword evidence="7" id="KW-0446">Lipid-binding</keyword>
<dbReference type="PROSITE" id="PS00751">
    <property type="entry name" value="TCP1_2"/>
    <property type="match status" value="1"/>
</dbReference>
<name>A0A835HJR5_9MAGN</name>
<evidence type="ECO:0000256" key="8">
    <source>
        <dbReference type="ARBA" id="ARBA00023136"/>
    </source>
</evidence>
<dbReference type="InterPro" id="IPR002423">
    <property type="entry name" value="Cpn60/GroEL/TCP-1"/>
</dbReference>
<dbReference type="GO" id="GO:0016020">
    <property type="term" value="C:membrane"/>
    <property type="evidence" value="ECO:0007669"/>
    <property type="project" value="UniProtKB-SubCell"/>
</dbReference>
<evidence type="ECO:0000256" key="9">
    <source>
        <dbReference type="ARBA" id="ARBA00023186"/>
    </source>
</evidence>
<comment type="caution">
    <text evidence="13">The sequence shown here is derived from an EMBL/GenBank/DDBJ whole genome shotgun (WGS) entry which is preliminary data.</text>
</comment>
<dbReference type="GO" id="GO:0140662">
    <property type="term" value="F:ATP-dependent protein folding chaperone"/>
    <property type="evidence" value="ECO:0007669"/>
    <property type="project" value="InterPro"/>
</dbReference>
<evidence type="ECO:0000256" key="1">
    <source>
        <dbReference type="ARBA" id="ARBA00004370"/>
    </source>
</evidence>
<dbReference type="InterPro" id="IPR027413">
    <property type="entry name" value="GROEL-like_equatorial_sf"/>
</dbReference>
<organism evidence="13 14">
    <name type="scientific">Coptis chinensis</name>
    <dbReference type="NCBI Taxonomy" id="261450"/>
    <lineage>
        <taxon>Eukaryota</taxon>
        <taxon>Viridiplantae</taxon>
        <taxon>Streptophyta</taxon>
        <taxon>Embryophyta</taxon>
        <taxon>Tracheophyta</taxon>
        <taxon>Spermatophyta</taxon>
        <taxon>Magnoliopsida</taxon>
        <taxon>Ranunculales</taxon>
        <taxon>Ranunculaceae</taxon>
        <taxon>Coptidoideae</taxon>
        <taxon>Coptis</taxon>
    </lineage>
</organism>
<evidence type="ECO:0000313" key="14">
    <source>
        <dbReference type="Proteomes" id="UP000631114"/>
    </source>
</evidence>
<evidence type="ECO:0000259" key="12">
    <source>
        <dbReference type="PROSITE" id="PS51847"/>
    </source>
</evidence>
<proteinExistence type="inferred from homology"/>
<evidence type="ECO:0000256" key="6">
    <source>
        <dbReference type="ARBA" id="ARBA00023055"/>
    </source>
</evidence>
<keyword evidence="11" id="KW-1133">Transmembrane helix</keyword>
<evidence type="ECO:0000256" key="11">
    <source>
        <dbReference type="SAM" id="Phobius"/>
    </source>
</evidence>
<dbReference type="InterPro" id="IPR002194">
    <property type="entry name" value="Chaperonin_TCP-1_CS"/>
</dbReference>
<evidence type="ECO:0000256" key="10">
    <source>
        <dbReference type="RuleBase" id="RU004187"/>
    </source>
</evidence>
<keyword evidence="9 10" id="KW-0143">Chaperone</keyword>
<dbReference type="PANTHER" id="PTHR10774">
    <property type="entry name" value="EXTENDED SYNAPTOTAGMIN-RELATED"/>
    <property type="match status" value="1"/>
</dbReference>
<dbReference type="PRINTS" id="PR00304">
    <property type="entry name" value="TCOMPLEXTCP1"/>
</dbReference>
<dbReference type="SUPFAM" id="SSF48592">
    <property type="entry name" value="GroEL equatorial domain-like"/>
    <property type="match status" value="1"/>
</dbReference>
<evidence type="ECO:0000313" key="13">
    <source>
        <dbReference type="EMBL" id="KAF9599592.1"/>
    </source>
</evidence>
<protein>
    <recommendedName>
        <fullName evidence="12">SMP-LTD domain-containing protein</fullName>
    </recommendedName>
</protein>
<keyword evidence="4 10" id="KW-0547">Nucleotide-binding</keyword>
<dbReference type="PROSITE" id="PS00995">
    <property type="entry name" value="TCP1_3"/>
    <property type="match status" value="1"/>
</dbReference>
<dbReference type="OrthoDB" id="1932132at2759"/>
<gene>
    <name evidence="13" type="ORF">IFM89_001088</name>
</gene>
<dbReference type="PANTHER" id="PTHR10774:SF214">
    <property type="entry name" value="CALCIUM-DEPENDENT LIPID-BINDING (CALB DOMAIN) FAMILY PROTEIN-RELATED"/>
    <property type="match status" value="1"/>
</dbReference>
<sequence>MRRNLRANWISIGLVIGYFFFVYFQPSDVKRILPEIPFWVKNPYYDRVDWLNRFIELMWPYLDKAICKTAKNIAKPIIAEQIPKYKIDSVEFEELTLGCLPPTFQGMDKLIHDDKGNATISNDGATIMKLLDVVHPIAKILVDIAKSQDSKVGDGTTRVVLFAGEFLKEAKPFIEDGVHSKSYT</sequence>
<evidence type="ECO:0000256" key="2">
    <source>
        <dbReference type="ARBA" id="ARBA00008020"/>
    </source>
</evidence>
<evidence type="ECO:0000256" key="3">
    <source>
        <dbReference type="ARBA" id="ARBA00022448"/>
    </source>
</evidence>
<comment type="subcellular location">
    <subcellularLocation>
        <location evidence="1">Membrane</location>
    </subcellularLocation>
</comment>
<keyword evidence="11" id="KW-0812">Transmembrane</keyword>
<dbReference type="GO" id="GO:0005783">
    <property type="term" value="C:endoplasmic reticulum"/>
    <property type="evidence" value="ECO:0007669"/>
    <property type="project" value="TreeGrafter"/>
</dbReference>
<dbReference type="InterPro" id="IPR031468">
    <property type="entry name" value="SMP_LBD"/>
</dbReference>
<dbReference type="EMBL" id="JADFTS010000006">
    <property type="protein sequence ID" value="KAF9599592.1"/>
    <property type="molecule type" value="Genomic_DNA"/>
</dbReference>
<dbReference type="AlphaFoldDB" id="A0A835HJR5"/>
<dbReference type="Proteomes" id="UP000631114">
    <property type="component" value="Unassembled WGS sequence"/>
</dbReference>
<evidence type="ECO:0000256" key="5">
    <source>
        <dbReference type="ARBA" id="ARBA00022840"/>
    </source>
</evidence>
<dbReference type="Gene3D" id="1.10.560.10">
    <property type="entry name" value="GroEL-like equatorial domain"/>
    <property type="match status" value="1"/>
</dbReference>
<keyword evidence="14" id="KW-1185">Reference proteome</keyword>
<dbReference type="GO" id="GO:0005524">
    <property type="term" value="F:ATP binding"/>
    <property type="evidence" value="ECO:0007669"/>
    <property type="project" value="UniProtKB-KW"/>
</dbReference>
<evidence type="ECO:0000256" key="7">
    <source>
        <dbReference type="ARBA" id="ARBA00023121"/>
    </source>
</evidence>
<feature type="transmembrane region" description="Helical" evidence="11">
    <location>
        <begin position="7"/>
        <end position="24"/>
    </location>
</feature>